<dbReference type="Gene3D" id="3.10.450.50">
    <property type="match status" value="1"/>
</dbReference>
<name>A0A6M8B2S8_9CYAN</name>
<dbReference type="RefSeq" id="WP_172353491.1">
    <property type="nucleotide sequence ID" value="NZ_CP053661.1"/>
</dbReference>
<dbReference type="InterPro" id="IPR018790">
    <property type="entry name" value="DUF2358"/>
</dbReference>
<gene>
    <name evidence="1" type="ORF">HPC62_01810</name>
</gene>
<reference evidence="1 2" key="1">
    <citation type="submission" date="2020-05" db="EMBL/GenBank/DDBJ databases">
        <title>Complete genome sequence of of a novel Thermoleptolyngbya strain isolated from hot springs of Ganzi, Sichuan China.</title>
        <authorList>
            <person name="Tang J."/>
            <person name="Daroch M."/>
            <person name="Li L."/>
            <person name="Waleron K."/>
            <person name="Waleron M."/>
            <person name="Waleron M."/>
        </authorList>
    </citation>
    <scope>NUCLEOTIDE SEQUENCE [LARGE SCALE GENOMIC DNA]</scope>
    <source>
        <strain evidence="1 2">PKUAC-SCTA183</strain>
    </source>
</reference>
<accession>A0A6M8B2S8</accession>
<dbReference type="Pfam" id="PF10184">
    <property type="entry name" value="DUF2358"/>
    <property type="match status" value="1"/>
</dbReference>
<dbReference type="SUPFAM" id="SSF54427">
    <property type="entry name" value="NTF2-like"/>
    <property type="match status" value="1"/>
</dbReference>
<organism evidence="1 2">
    <name type="scientific">Thermoleptolyngbya sichuanensis A183</name>
    <dbReference type="NCBI Taxonomy" id="2737172"/>
    <lineage>
        <taxon>Bacteria</taxon>
        <taxon>Bacillati</taxon>
        <taxon>Cyanobacteriota</taxon>
        <taxon>Cyanophyceae</taxon>
        <taxon>Oculatellales</taxon>
        <taxon>Oculatellaceae</taxon>
        <taxon>Thermoleptolyngbya</taxon>
        <taxon>Thermoleptolyngbya sichuanensis</taxon>
    </lineage>
</organism>
<dbReference type="AlphaFoldDB" id="A0A6M8B2S8"/>
<dbReference type="KEGG" id="theu:HPC62_01810"/>
<sequence>MDILEILRQDYRNFPKSQTFSAYAEDVYFRDPMTEFRGRDRYERMIGFIQTWFLDPQLDLHQIQQTGADIRTDWTLSWTTPLPWKPRIAITGWSEMTVNEQGLITSHIDYWHCSRLDVLRQHFSVRQRSS</sequence>
<dbReference type="Proteomes" id="UP000505210">
    <property type="component" value="Chromosome"/>
</dbReference>
<evidence type="ECO:0000313" key="2">
    <source>
        <dbReference type="Proteomes" id="UP000505210"/>
    </source>
</evidence>
<dbReference type="EMBL" id="CP053661">
    <property type="protein sequence ID" value="QKD81074.1"/>
    <property type="molecule type" value="Genomic_DNA"/>
</dbReference>
<dbReference type="PANTHER" id="PTHR34123">
    <property type="entry name" value="OS04G0578200 PROTEIN"/>
    <property type="match status" value="1"/>
</dbReference>
<protein>
    <submittedName>
        <fullName evidence="1">DUF2358 domain-containing protein</fullName>
    </submittedName>
</protein>
<keyword evidence="2" id="KW-1185">Reference proteome</keyword>
<dbReference type="PANTHER" id="PTHR34123:SF1">
    <property type="entry name" value="OS04G0578200 PROTEIN"/>
    <property type="match status" value="1"/>
</dbReference>
<evidence type="ECO:0000313" key="1">
    <source>
        <dbReference type="EMBL" id="QKD81074.1"/>
    </source>
</evidence>
<proteinExistence type="predicted"/>
<dbReference type="InterPro" id="IPR032710">
    <property type="entry name" value="NTF2-like_dom_sf"/>
</dbReference>